<dbReference type="InterPro" id="IPR009531">
    <property type="entry name" value="DUF1150"/>
</dbReference>
<proteinExistence type="predicted"/>
<dbReference type="EMBL" id="CP146369">
    <property type="protein sequence ID" value="WWT54576.1"/>
    <property type="molecule type" value="Genomic_DNA"/>
</dbReference>
<protein>
    <submittedName>
        <fullName evidence="1">DUF1150 family protein</fullName>
    </submittedName>
</protein>
<dbReference type="RefSeq" id="WP_312218280.1">
    <property type="nucleotide sequence ID" value="NZ_BAAAGH010000006.1"/>
</dbReference>
<dbReference type="Proteomes" id="UP001363460">
    <property type="component" value="Chromosome"/>
</dbReference>
<evidence type="ECO:0000313" key="2">
    <source>
        <dbReference type="Proteomes" id="UP001363460"/>
    </source>
</evidence>
<dbReference type="Pfam" id="PF06620">
    <property type="entry name" value="DUF1150"/>
    <property type="match status" value="1"/>
</dbReference>
<sequence>MTPTMKMPNTKIPDFADFGAPDLVYVRAIRASDVLADARVETASDLEIDPDQILYAVHGADGERLAVMLDRETAFAAAVAHDLEPMSVH</sequence>
<keyword evidence="2" id="KW-1185">Reference proteome</keyword>
<accession>A0ABZ2IG16</accession>
<name>A0ABZ2IG16_9CAUL</name>
<gene>
    <name evidence="1" type="ORF">V8J38_15195</name>
</gene>
<reference evidence="1 2" key="1">
    <citation type="submission" date="2024-02" db="EMBL/GenBank/DDBJ databases">
        <title>Distribution and functional of Brevundimonas-related endobacteria within Verticillium dahliae.</title>
        <authorList>
            <person name="Zeng H."/>
        </authorList>
    </citation>
    <scope>NUCLEOTIDE SEQUENCE [LARGE SCALE GENOMIC DNA]</scope>
    <source>
        <strain evidence="1 2">TRM 44200</strain>
    </source>
</reference>
<evidence type="ECO:0000313" key="1">
    <source>
        <dbReference type="EMBL" id="WWT54576.1"/>
    </source>
</evidence>
<organism evidence="1 2">
    <name type="scientific">Brevundimonas olei</name>
    <dbReference type="NCBI Taxonomy" id="657642"/>
    <lineage>
        <taxon>Bacteria</taxon>
        <taxon>Pseudomonadati</taxon>
        <taxon>Pseudomonadota</taxon>
        <taxon>Alphaproteobacteria</taxon>
        <taxon>Caulobacterales</taxon>
        <taxon>Caulobacteraceae</taxon>
        <taxon>Brevundimonas</taxon>
    </lineage>
</organism>